<feature type="domain" description="ABC1 atypical kinase-like" evidence="4">
    <location>
        <begin position="206"/>
        <end position="283"/>
    </location>
</feature>
<feature type="region of interest" description="Disordered" evidence="2">
    <location>
        <begin position="872"/>
        <end position="894"/>
    </location>
</feature>
<dbReference type="InterPro" id="IPR044095">
    <property type="entry name" value="ADCK2_dom"/>
</dbReference>
<reference evidence="5 6" key="1">
    <citation type="submission" date="2024-02" db="EMBL/GenBank/DDBJ databases">
        <title>De novo assembly and annotation of 12 fungi associated with fruit tree decline syndrome in Ontario, Canada.</title>
        <authorList>
            <person name="Sulman M."/>
            <person name="Ellouze W."/>
            <person name="Ilyukhin E."/>
        </authorList>
    </citation>
    <scope>NUCLEOTIDE SEQUENCE [LARGE SCALE GENOMIC DNA]</scope>
    <source>
        <strain evidence="5 6">M97-236</strain>
    </source>
</reference>
<dbReference type="SUPFAM" id="SSF117281">
    <property type="entry name" value="Kelch motif"/>
    <property type="match status" value="1"/>
</dbReference>
<keyword evidence="3" id="KW-1133">Transmembrane helix</keyword>
<dbReference type="PANTHER" id="PTHR45890:SF1">
    <property type="entry name" value="AARF DOMAIN CONTAINING KINASE 2"/>
    <property type="match status" value="1"/>
</dbReference>
<name>A0ABR3QPT6_9PLEO</name>
<dbReference type="CDD" id="cd13971">
    <property type="entry name" value="ADCK2-like"/>
    <property type="match status" value="1"/>
</dbReference>
<dbReference type="InterPro" id="IPR015915">
    <property type="entry name" value="Kelch-typ_b-propeller"/>
</dbReference>
<evidence type="ECO:0000259" key="4">
    <source>
        <dbReference type="Pfam" id="PF03109"/>
    </source>
</evidence>
<dbReference type="InterPro" id="IPR011009">
    <property type="entry name" value="Kinase-like_dom_sf"/>
</dbReference>
<evidence type="ECO:0000313" key="5">
    <source>
        <dbReference type="EMBL" id="KAL1594171.1"/>
    </source>
</evidence>
<protein>
    <recommendedName>
        <fullName evidence="4">ABC1 atypical kinase-like domain-containing protein</fullName>
    </recommendedName>
</protein>
<feature type="region of interest" description="Disordered" evidence="2">
    <location>
        <begin position="845"/>
        <end position="864"/>
    </location>
</feature>
<gene>
    <name evidence="5" type="ORF">SLS59_009007</name>
</gene>
<dbReference type="EMBL" id="JAKIXB020000037">
    <property type="protein sequence ID" value="KAL1594171.1"/>
    <property type="molecule type" value="Genomic_DNA"/>
</dbReference>
<evidence type="ECO:0000256" key="1">
    <source>
        <dbReference type="ARBA" id="ARBA00009670"/>
    </source>
</evidence>
<keyword evidence="3" id="KW-0812">Transmembrane</keyword>
<dbReference type="InterPro" id="IPR004147">
    <property type="entry name" value="ABC1_dom"/>
</dbReference>
<dbReference type="Gene3D" id="2.120.10.80">
    <property type="entry name" value="Kelch-type beta propeller"/>
    <property type="match status" value="2"/>
</dbReference>
<sequence length="1139" mass="124914">MRTVFLLGRQCLRQGLQQSTPFVARASTRPFVSAARQQFATPRFGSKTILWSGAAAAGGAALSPLAFVDISHDQSGNGGKTHEEAMLEVSRKELAEQVPKSLENSKKYRRGIYFFVEDYIIEPIATGLRFLHLVIIFVPVIVTIPAMWIGARNAERDNERSGTLWWYGFLVGSMERAGAAFIKLGQWAASRTDIFPTEMCSIMSTLHSNAPAHSLETSKRTIEAAFDGRPFDDIFEEFDEKPLGVGAIAQVYKAKLQPDLATLQNNTVDREEPGLARKIKKNVDATLKSTPQRVPSSHVAVKVLHPKIEKIVRRDLRIMAFFAAVINAIPTMEWFSFPDEVEQFGEMMRLQLDLRIEAANLTIFRQNFKDRTTAWFPYPYTEYSTRNVLIEEFAQGIPMEDFLQNGGGVFQKDIADEGLDAFLNMVLIDNFIHADLHPGNIMVRFYKPEKLDVPVFTRKENRTTGPIESPDVTEEVLERLRPHRKNPEQWKARLREIDNEGYRPQLIFIDAGLVTELNGKNRTNFLDLFKAVAEFDGYKAGHLMVERCRQPEAVLDGEVFALRMQHLVLGVKSRTFALGNIKIGDILNEVLSMVRTHHVRLEGDFINVVLSILLLEGIGRSLNPELDLFAGALPILRQLGAQGGGSMIRGGDFSMLKVWVGLEALVLILSLYKDRAPLKPFNVLHETPSIMEPATAGILSVADNLLSGAAALVKGITHPTLPIKANLTRITSVPLPRSQHTVSIVKGRAYIFGGETAPGQLADNDMHIVILPSSGVLDADYTSKPAQAANGLDDVPAPRRGHTAVVIGDSIYIYGGEGQGAANEKGRIWAYHTVSSTWSFLDPAPDTTSPSHRVGHTSASSDLPAAKTVTYQEEAPQQPGDPSKNVPEPPVDDTWGTIFVIGGRDTSTGELATDALAFDLKTRAWSNIPSPPGQPREGASLALAGSRLYRFGGKGVETFASGALEYLDVAPVFAHAEGGTTPLNSGWAWQEVSHVESKDLSAPQARSNPGLVEVSTGQGRHYLLAVGGEGEDSKYLDDIWTFQLPAEHATAAATKDAIRSTIKRDTHEATWAEVLYKYVDSKGEEEEEIPGKPKRGLGQRAQFGIAKGTEVDGATCVVWGGVDGDGSVLGDGWMITVDR</sequence>
<dbReference type="Pfam" id="PF03109">
    <property type="entry name" value="ABC1"/>
    <property type="match status" value="2"/>
</dbReference>
<comment type="similarity">
    <text evidence="1">Belongs to the protein kinase superfamily. ADCK protein kinase family.</text>
</comment>
<evidence type="ECO:0000313" key="6">
    <source>
        <dbReference type="Proteomes" id="UP001521222"/>
    </source>
</evidence>
<feature type="domain" description="ABC1 atypical kinase-like" evidence="4">
    <location>
        <begin position="297"/>
        <end position="444"/>
    </location>
</feature>
<dbReference type="InterPro" id="IPR052402">
    <property type="entry name" value="ADCK_kinase"/>
</dbReference>
<accession>A0ABR3QPT6</accession>
<keyword evidence="3" id="KW-0472">Membrane</keyword>
<comment type="caution">
    <text evidence="5">The sequence shown here is derived from an EMBL/GenBank/DDBJ whole genome shotgun (WGS) entry which is preliminary data.</text>
</comment>
<dbReference type="SUPFAM" id="SSF56112">
    <property type="entry name" value="Protein kinase-like (PK-like)"/>
    <property type="match status" value="1"/>
</dbReference>
<evidence type="ECO:0000256" key="2">
    <source>
        <dbReference type="SAM" id="MobiDB-lite"/>
    </source>
</evidence>
<proteinExistence type="inferred from homology"/>
<evidence type="ECO:0000256" key="3">
    <source>
        <dbReference type="SAM" id="Phobius"/>
    </source>
</evidence>
<feature type="transmembrane region" description="Helical" evidence="3">
    <location>
        <begin position="130"/>
        <end position="151"/>
    </location>
</feature>
<feature type="compositionally biased region" description="Polar residues" evidence="2">
    <location>
        <begin position="846"/>
        <end position="861"/>
    </location>
</feature>
<dbReference type="Pfam" id="PF24681">
    <property type="entry name" value="Kelch_KLHDC2_KLHL20_DRC7"/>
    <property type="match status" value="1"/>
</dbReference>
<organism evidence="5 6">
    <name type="scientific">Nothophoma quercina</name>
    <dbReference type="NCBI Taxonomy" id="749835"/>
    <lineage>
        <taxon>Eukaryota</taxon>
        <taxon>Fungi</taxon>
        <taxon>Dikarya</taxon>
        <taxon>Ascomycota</taxon>
        <taxon>Pezizomycotina</taxon>
        <taxon>Dothideomycetes</taxon>
        <taxon>Pleosporomycetidae</taxon>
        <taxon>Pleosporales</taxon>
        <taxon>Pleosporineae</taxon>
        <taxon>Didymellaceae</taxon>
        <taxon>Nothophoma</taxon>
    </lineage>
</organism>
<dbReference type="PANTHER" id="PTHR45890">
    <property type="entry name" value="AARF DOMAIN CONTAINING KINASE 2 (PREDICTED)"/>
    <property type="match status" value="1"/>
</dbReference>
<dbReference type="Proteomes" id="UP001521222">
    <property type="component" value="Unassembled WGS sequence"/>
</dbReference>
<keyword evidence="6" id="KW-1185">Reference proteome</keyword>